<protein>
    <submittedName>
        <fullName evidence="2">Uncharacterized protein</fullName>
    </submittedName>
</protein>
<accession>A0ABV5YMC1</accession>
<evidence type="ECO:0000313" key="2">
    <source>
        <dbReference type="EMBL" id="MFB9835127.1"/>
    </source>
</evidence>
<dbReference type="Proteomes" id="UP001589627">
    <property type="component" value="Unassembled WGS sequence"/>
</dbReference>
<dbReference type="RefSeq" id="WP_378206022.1">
    <property type="nucleotide sequence ID" value="NZ_JBHLZP010000180.1"/>
</dbReference>
<dbReference type="EMBL" id="JBHLZP010000180">
    <property type="protein sequence ID" value="MFB9835127.1"/>
    <property type="molecule type" value="Genomic_DNA"/>
</dbReference>
<gene>
    <name evidence="2" type="ORF">ACFFNX_23375</name>
</gene>
<evidence type="ECO:0000313" key="3">
    <source>
        <dbReference type="Proteomes" id="UP001589627"/>
    </source>
</evidence>
<organism evidence="2 3">
    <name type="scientific">Actinoallomurus acaciae</name>
    <dbReference type="NCBI Taxonomy" id="502577"/>
    <lineage>
        <taxon>Bacteria</taxon>
        <taxon>Bacillati</taxon>
        <taxon>Actinomycetota</taxon>
        <taxon>Actinomycetes</taxon>
        <taxon>Streptosporangiales</taxon>
        <taxon>Thermomonosporaceae</taxon>
        <taxon>Actinoallomurus</taxon>
    </lineage>
</organism>
<feature type="transmembrane region" description="Helical" evidence="1">
    <location>
        <begin position="107"/>
        <end position="128"/>
    </location>
</feature>
<evidence type="ECO:0000256" key="1">
    <source>
        <dbReference type="SAM" id="Phobius"/>
    </source>
</evidence>
<feature type="transmembrane region" description="Helical" evidence="1">
    <location>
        <begin position="81"/>
        <end position="101"/>
    </location>
</feature>
<keyword evidence="1" id="KW-0812">Transmembrane</keyword>
<reference evidence="2 3" key="1">
    <citation type="submission" date="2024-09" db="EMBL/GenBank/DDBJ databases">
        <authorList>
            <person name="Sun Q."/>
            <person name="Mori K."/>
        </authorList>
    </citation>
    <scope>NUCLEOTIDE SEQUENCE [LARGE SCALE GENOMIC DNA]</scope>
    <source>
        <strain evidence="2 3">TBRC 0563</strain>
    </source>
</reference>
<name>A0ABV5YMC1_9ACTN</name>
<sequence>MTVPLLIIVLPVRLLWEALKVIGRYVLRPLGWLLHNALVRPVAWILRELLWRPIRWAVRVLVVLPLRWAGRRILLPLGRAILRYVLVPLLSGFAWVVMLVARPVGRALAALWRAVLWPVLAAFGRLLAHAWRLAGVILHHLLVRPLKFVWRMVLKPVLRAVRQVWRATAVPAARWFRHHVREPVRAAGRSVSRALGLDAWRP</sequence>
<keyword evidence="1" id="KW-0472">Membrane</keyword>
<comment type="caution">
    <text evidence="2">The sequence shown here is derived from an EMBL/GenBank/DDBJ whole genome shotgun (WGS) entry which is preliminary data.</text>
</comment>
<keyword evidence="3" id="KW-1185">Reference proteome</keyword>
<keyword evidence="1" id="KW-1133">Transmembrane helix</keyword>
<proteinExistence type="predicted"/>